<dbReference type="Proteomes" id="UP001236663">
    <property type="component" value="Unassembled WGS sequence"/>
</dbReference>
<dbReference type="Gene3D" id="1.25.40.10">
    <property type="entry name" value="Tetratricopeptide repeat domain"/>
    <property type="match status" value="1"/>
</dbReference>
<accession>A0ABT8C5Q9</accession>
<dbReference type="RefSeq" id="WP_205602044.1">
    <property type="nucleotide sequence ID" value="NZ_JAUFQS010000007.1"/>
</dbReference>
<gene>
    <name evidence="1" type="ORF">QWZ15_09835</name>
</gene>
<comment type="caution">
    <text evidence="1">The sequence shown here is derived from an EMBL/GenBank/DDBJ whole genome shotgun (WGS) entry which is preliminary data.</text>
</comment>
<evidence type="ECO:0008006" key="3">
    <source>
        <dbReference type="Google" id="ProtNLM"/>
    </source>
</evidence>
<dbReference type="InterPro" id="IPR011990">
    <property type="entry name" value="TPR-like_helical_dom_sf"/>
</dbReference>
<reference evidence="2" key="1">
    <citation type="journal article" date="2019" name="Int. J. Syst. Evol. Microbiol.">
        <title>The Global Catalogue of Microorganisms (GCM) 10K type strain sequencing project: providing services to taxonomists for standard genome sequencing and annotation.</title>
        <authorList>
            <consortium name="The Broad Institute Genomics Platform"/>
            <consortium name="The Broad Institute Genome Sequencing Center for Infectious Disease"/>
            <person name="Wu L."/>
            <person name="Ma J."/>
        </authorList>
    </citation>
    <scope>NUCLEOTIDE SEQUENCE [LARGE SCALE GENOMIC DNA]</scope>
    <source>
        <strain evidence="2">CECT 7706</strain>
    </source>
</reference>
<protein>
    <recommendedName>
        <fullName evidence="3">Tetratricopeptide repeat protein</fullName>
    </recommendedName>
</protein>
<evidence type="ECO:0000313" key="2">
    <source>
        <dbReference type="Proteomes" id="UP001236663"/>
    </source>
</evidence>
<organism evidence="1 2">
    <name type="scientific">Cyclobacterium jeungdonense</name>
    <dbReference type="NCBI Taxonomy" id="708087"/>
    <lineage>
        <taxon>Bacteria</taxon>
        <taxon>Pseudomonadati</taxon>
        <taxon>Bacteroidota</taxon>
        <taxon>Cytophagia</taxon>
        <taxon>Cytophagales</taxon>
        <taxon>Cyclobacteriaceae</taxon>
        <taxon>Cyclobacterium</taxon>
    </lineage>
</organism>
<sequence length="519" mass="61789">MMSNFKKDSLFDLISSLSPSEKRNFKLFTKRLSSNQDAKFLRLFETMEKMDGYDEGQLLKKVPVSKKQMPNMKAHLYKQLLTSLRLLYADRNVELQLNEQIDFGRILFNKGLYMQSLKVLDKAKQMAAQYGLDTVMLRVVEMEKVIESQHITRSIRNRAELLSEESSRLSEKVDLKNRFSSLSLQLYGIYLKTGYIKDREGRLMLENFYRHNMPAYDLSSLGFYEKMYLYQAQVWYFHIIQDFPLCYRAAQHWVDLFHDAPHMIKVATGNYLKAYHYLLDTLFYLGYYDRFSKVLEEFRDSLESSNFVMDDNSRILAFLYLYSNLVNIHFLKGEFTRGVEKVVPALLRDIKPIRNKLDIHHLMVLHYKVACLYFGNGDNEKAIFYLDQVIQNNQDGLREDLQCFAHILKLIASYEAGQDEKLDVQIRNVYRFLIKMDDLHQVQKEMVRFVRNLSRIYDHELKSAFVELLEKLKIFENHPYEKRAFLYLDIISWLESKIENRPVQEVIRKKFLKKTQLEK</sequence>
<name>A0ABT8C5Q9_9BACT</name>
<evidence type="ECO:0000313" key="1">
    <source>
        <dbReference type="EMBL" id="MDN3688129.1"/>
    </source>
</evidence>
<dbReference type="SUPFAM" id="SSF48452">
    <property type="entry name" value="TPR-like"/>
    <property type="match status" value="1"/>
</dbReference>
<keyword evidence="2" id="KW-1185">Reference proteome</keyword>
<proteinExistence type="predicted"/>
<dbReference type="EMBL" id="JAUFQS010000007">
    <property type="protein sequence ID" value="MDN3688129.1"/>
    <property type="molecule type" value="Genomic_DNA"/>
</dbReference>